<evidence type="ECO:0000313" key="2">
    <source>
        <dbReference type="Proteomes" id="UP000297549"/>
    </source>
</evidence>
<reference evidence="1 2" key="1">
    <citation type="submission" date="2019-04" db="EMBL/GenBank/DDBJ databases">
        <authorList>
            <person name="Feng G."/>
            <person name="Zhang J."/>
            <person name="Zhu H."/>
        </authorList>
    </citation>
    <scope>NUCLEOTIDE SEQUENCE [LARGE SCALE GENOMIC DNA]</scope>
    <source>
        <strain evidence="1 2">JCM 31653</strain>
    </source>
</reference>
<comment type="caution">
    <text evidence="1">The sequence shown here is derived from an EMBL/GenBank/DDBJ whole genome shotgun (WGS) entry which is preliminary data.</text>
</comment>
<protein>
    <submittedName>
        <fullName evidence="1">Uncharacterized protein</fullName>
    </submittedName>
</protein>
<proteinExistence type="predicted"/>
<keyword evidence="2" id="KW-1185">Reference proteome</keyword>
<dbReference type="AlphaFoldDB" id="A0A4Z0PVA0"/>
<dbReference type="EMBL" id="SRLC01000002">
    <property type="protein sequence ID" value="TGE21204.1"/>
    <property type="molecule type" value="Genomic_DNA"/>
</dbReference>
<name>A0A4Z0PVA0_9BACT</name>
<evidence type="ECO:0000313" key="1">
    <source>
        <dbReference type="EMBL" id="TGE21204.1"/>
    </source>
</evidence>
<organism evidence="1 2">
    <name type="scientific">Hymenobacter aquaticus</name>
    <dbReference type="NCBI Taxonomy" id="1867101"/>
    <lineage>
        <taxon>Bacteria</taxon>
        <taxon>Pseudomonadati</taxon>
        <taxon>Bacteroidota</taxon>
        <taxon>Cytophagia</taxon>
        <taxon>Cytophagales</taxon>
        <taxon>Hymenobacteraceae</taxon>
        <taxon>Hymenobacter</taxon>
    </lineage>
</organism>
<accession>A0A4Z0PVA0</accession>
<dbReference type="OrthoDB" id="884362at2"/>
<gene>
    <name evidence="1" type="ORF">E5K00_12975</name>
</gene>
<dbReference type="Proteomes" id="UP000297549">
    <property type="component" value="Unassembled WGS sequence"/>
</dbReference>
<dbReference type="RefSeq" id="WP_135463755.1">
    <property type="nucleotide sequence ID" value="NZ_SRLC01000002.1"/>
</dbReference>
<sequence>MSPTVAADLLTLSYHSDLNIFVGRWGYQPTLEQLPEAYALLRRQTVALGSRFWLQDIRRRVFNDPATTH</sequence>